<keyword evidence="2" id="KW-0812">Transmembrane</keyword>
<gene>
    <name evidence="3" type="ORF">FHS07_002492</name>
</gene>
<feature type="compositionally biased region" description="Low complexity" evidence="1">
    <location>
        <begin position="147"/>
        <end position="163"/>
    </location>
</feature>
<feature type="region of interest" description="Disordered" evidence="1">
    <location>
        <begin position="38"/>
        <end position="74"/>
    </location>
</feature>
<dbReference type="AlphaFoldDB" id="A0A7W5CK30"/>
<dbReference type="RefSeq" id="WP_183420196.1">
    <property type="nucleotide sequence ID" value="NZ_JACHXY010000003.1"/>
</dbReference>
<accession>A0A7W5CK30</accession>
<evidence type="ECO:0000256" key="1">
    <source>
        <dbReference type="SAM" id="MobiDB-lite"/>
    </source>
</evidence>
<evidence type="ECO:0000313" key="3">
    <source>
        <dbReference type="EMBL" id="MBB3158774.1"/>
    </source>
</evidence>
<protein>
    <submittedName>
        <fullName evidence="3">Uncharacterized protein</fullName>
    </submittedName>
</protein>
<dbReference type="Proteomes" id="UP000543579">
    <property type="component" value="Unassembled WGS sequence"/>
</dbReference>
<dbReference type="EMBL" id="JACHXY010000003">
    <property type="protein sequence ID" value="MBB3158774.1"/>
    <property type="molecule type" value="Genomic_DNA"/>
</dbReference>
<reference evidence="3 4" key="1">
    <citation type="submission" date="2020-08" db="EMBL/GenBank/DDBJ databases">
        <title>Genomic Encyclopedia of Type Strains, Phase III (KMG-III): the genomes of soil and plant-associated and newly described type strains.</title>
        <authorList>
            <person name="Whitman W."/>
        </authorList>
    </citation>
    <scope>NUCLEOTIDE SEQUENCE [LARGE SCALE GENOMIC DNA]</scope>
    <source>
        <strain evidence="3 4">CECT 8356</strain>
    </source>
</reference>
<keyword evidence="2" id="KW-1133">Transmembrane helix</keyword>
<feature type="transmembrane region" description="Helical" evidence="2">
    <location>
        <begin position="242"/>
        <end position="262"/>
    </location>
</feature>
<proteinExistence type="predicted"/>
<keyword evidence="2" id="KW-0472">Membrane</keyword>
<feature type="region of interest" description="Disordered" evidence="1">
    <location>
        <begin position="104"/>
        <end position="182"/>
    </location>
</feature>
<sequence>MLIRARDCGAFAVAMIAVVISIGVSAHAEVISSPDPTAEVIDQPALPAGPEPSIEPSVPEGTFDPAPTEPVPTEVPTVAPPAPVGTATFESTRPSGTVVEYFRSGDATTTSRGTDGQVPRDSAPAPQGVQPSEDRTEIPPASPTPALPTASPTPVVATASPAPGDARGESAGSGAAVWSTSAQKAPTPTLPTLILGMAVLVSGLALMRYRTSVYHAIVRAEKQPIRTGSGERAAHLQGPFRVGIAGAVVALIGVMMNGYAAWQLWMSLLS</sequence>
<organism evidence="3 4">
    <name type="scientific">Microbacterium proteolyticum</name>
    <dbReference type="NCBI Taxonomy" id="1572644"/>
    <lineage>
        <taxon>Bacteria</taxon>
        <taxon>Bacillati</taxon>
        <taxon>Actinomycetota</taxon>
        <taxon>Actinomycetes</taxon>
        <taxon>Micrococcales</taxon>
        <taxon>Microbacteriaceae</taxon>
        <taxon>Microbacterium</taxon>
    </lineage>
</organism>
<evidence type="ECO:0000256" key="2">
    <source>
        <dbReference type="SAM" id="Phobius"/>
    </source>
</evidence>
<name>A0A7W5CK30_9MICO</name>
<feature type="transmembrane region" description="Helical" evidence="2">
    <location>
        <begin position="190"/>
        <end position="209"/>
    </location>
</feature>
<comment type="caution">
    <text evidence="3">The sequence shown here is derived from an EMBL/GenBank/DDBJ whole genome shotgun (WGS) entry which is preliminary data.</text>
</comment>
<evidence type="ECO:0000313" key="4">
    <source>
        <dbReference type="Proteomes" id="UP000543579"/>
    </source>
</evidence>